<evidence type="ECO:0000313" key="3">
    <source>
        <dbReference type="RefSeq" id="XP_022640266.1"/>
    </source>
</evidence>
<evidence type="ECO:0000313" key="1">
    <source>
        <dbReference type="Proteomes" id="UP000087766"/>
    </source>
</evidence>
<proteinExistence type="predicted"/>
<organism evidence="1 6">
    <name type="scientific">Vigna radiata var. radiata</name>
    <name type="common">Mung bean</name>
    <name type="synonym">Phaseolus aureus</name>
    <dbReference type="NCBI Taxonomy" id="3916"/>
    <lineage>
        <taxon>Eukaryota</taxon>
        <taxon>Viridiplantae</taxon>
        <taxon>Streptophyta</taxon>
        <taxon>Embryophyta</taxon>
        <taxon>Tracheophyta</taxon>
        <taxon>Spermatophyta</taxon>
        <taxon>Magnoliopsida</taxon>
        <taxon>eudicotyledons</taxon>
        <taxon>Gunneridae</taxon>
        <taxon>Pentapetalae</taxon>
        <taxon>rosids</taxon>
        <taxon>fabids</taxon>
        <taxon>Fabales</taxon>
        <taxon>Fabaceae</taxon>
        <taxon>Papilionoideae</taxon>
        <taxon>50 kb inversion clade</taxon>
        <taxon>NPAAA clade</taxon>
        <taxon>indigoferoid/millettioid clade</taxon>
        <taxon>Phaseoleae</taxon>
        <taxon>Vigna</taxon>
    </lineage>
</organism>
<protein>
    <submittedName>
        <fullName evidence="2 3">Uncharacterized protein LOC106772307 isoform X1</fullName>
    </submittedName>
</protein>
<reference evidence="1" key="1">
    <citation type="journal article" date="2014" name="Nat. Commun.">
        <title>Genome sequence of mungbean and insights into evolution within Vigna species.</title>
        <authorList>
            <person name="Kang Y.J."/>
            <person name="Kim S.K."/>
            <person name="Kim M.Y."/>
            <person name="Lestari P."/>
            <person name="Kim K.H."/>
            <person name="Ha B.K."/>
            <person name="Jun T.H."/>
            <person name="Hwang W.J."/>
            <person name="Lee T."/>
            <person name="Lee J."/>
            <person name="Shim S."/>
            <person name="Yoon M.Y."/>
            <person name="Jang Y.E."/>
            <person name="Han K.S."/>
            <person name="Taeprayoon P."/>
            <person name="Yoon N."/>
            <person name="Somta P."/>
            <person name="Tanya P."/>
            <person name="Kim K.S."/>
            <person name="Gwag J.G."/>
            <person name="Moon J.K."/>
            <person name="Lee Y.H."/>
            <person name="Park B.S."/>
            <person name="Bombarely A."/>
            <person name="Doyle J.J."/>
            <person name="Jackson S.A."/>
            <person name="Schafleitner R."/>
            <person name="Srinives P."/>
            <person name="Varshney R.K."/>
            <person name="Lee S.H."/>
        </authorList>
    </citation>
    <scope>NUCLEOTIDE SEQUENCE [LARGE SCALE GENOMIC DNA]</scope>
    <source>
        <strain evidence="1">cv. VC1973A</strain>
    </source>
</reference>
<dbReference type="RefSeq" id="XP_022640269.1">
    <property type="nucleotide sequence ID" value="XM_022784548.1"/>
</dbReference>
<dbReference type="RefSeq" id="XP_022640266.1">
    <property type="nucleotide sequence ID" value="XM_022784545.1"/>
</dbReference>
<evidence type="ECO:0000313" key="4">
    <source>
        <dbReference type="RefSeq" id="XP_022640267.1"/>
    </source>
</evidence>
<evidence type="ECO:0000313" key="5">
    <source>
        <dbReference type="RefSeq" id="XP_022640268.1"/>
    </source>
</evidence>
<dbReference type="KEGG" id="vra:106772307"/>
<dbReference type="Proteomes" id="UP000087766">
    <property type="component" value="Chromosome 8"/>
</dbReference>
<keyword evidence="1" id="KW-1185">Reference proteome</keyword>
<dbReference type="AlphaFoldDB" id="A0A3Q0FCC6"/>
<dbReference type="RefSeq" id="XP_022640268.1">
    <property type="nucleotide sequence ID" value="XM_022784547.1"/>
</dbReference>
<name>A0A3Q0FCC6_VIGRR</name>
<reference evidence="2 3" key="2">
    <citation type="submission" date="2025-04" db="UniProtKB">
        <authorList>
            <consortium name="RefSeq"/>
        </authorList>
    </citation>
    <scope>IDENTIFICATION</scope>
    <source>
        <tissue evidence="2 3">Leaf</tissue>
    </source>
</reference>
<evidence type="ECO:0000313" key="2">
    <source>
        <dbReference type="RefSeq" id="XP_022640265.1"/>
    </source>
</evidence>
<dbReference type="OrthoDB" id="1824582at2759"/>
<evidence type="ECO:0000313" key="6">
    <source>
        <dbReference type="RefSeq" id="XP_022640269.1"/>
    </source>
</evidence>
<gene>
    <name evidence="2 3 4 5 6" type="primary">LOC106772307</name>
</gene>
<dbReference type="RefSeq" id="XP_022640265.1">
    <property type="nucleotide sequence ID" value="XM_022784544.1"/>
</dbReference>
<dbReference type="STRING" id="3916.A0A3Q0FCC6"/>
<sequence length="164" mass="18963">MLIKVRNFYSAAGSTLAVVLYSDTSYPTQSPRVDLRIWMHLLVSSIILSYFVPQIGSSDINTTTEATSFLLCSTSQGGSSVNFQKKYFPLYTSLPRVKQVSKRLIYVVAKEDLPKQVEESNMETPKEIFLKEYKMSDYYFDNVKWRWIRLVGHKRVILKETKAK</sequence>
<dbReference type="RefSeq" id="XP_022640267.1">
    <property type="nucleotide sequence ID" value="XM_022784546.1"/>
</dbReference>
<dbReference type="GeneID" id="106772307"/>
<accession>A0A3Q0FCC6</accession>